<dbReference type="SUPFAM" id="SSF69279">
    <property type="entry name" value="Phage tail proteins"/>
    <property type="match status" value="1"/>
</dbReference>
<name>A0ABP9X026_9CHLR</name>
<accession>A0ABP9X026</accession>
<organism evidence="1 2">
    <name type="scientific">Herpetosiphon gulosus</name>
    <dbReference type="NCBI Taxonomy" id="1973496"/>
    <lineage>
        <taxon>Bacteria</taxon>
        <taxon>Bacillati</taxon>
        <taxon>Chloroflexota</taxon>
        <taxon>Chloroflexia</taxon>
        <taxon>Herpetosiphonales</taxon>
        <taxon>Herpetosiphonaceae</taxon>
        <taxon>Herpetosiphon</taxon>
    </lineage>
</organism>
<proteinExistence type="predicted"/>
<reference evidence="1 2" key="1">
    <citation type="submission" date="2024-02" db="EMBL/GenBank/DDBJ databases">
        <title>Herpetosiphon gulosus NBRC 112829.</title>
        <authorList>
            <person name="Ichikawa N."/>
            <person name="Katano-Makiyama Y."/>
            <person name="Hidaka K."/>
        </authorList>
    </citation>
    <scope>NUCLEOTIDE SEQUENCE [LARGE SCALE GENOMIC DNA]</scope>
    <source>
        <strain evidence="1 2">NBRC 112829</strain>
    </source>
</reference>
<dbReference type="Proteomes" id="UP001428290">
    <property type="component" value="Unassembled WGS sequence"/>
</dbReference>
<protein>
    <submittedName>
        <fullName evidence="1">Uncharacterized protein</fullName>
    </submittedName>
</protein>
<evidence type="ECO:0000313" key="1">
    <source>
        <dbReference type="EMBL" id="GAA5528141.1"/>
    </source>
</evidence>
<dbReference type="RefSeq" id="WP_345721753.1">
    <property type="nucleotide sequence ID" value="NZ_BAABRU010000006.1"/>
</dbReference>
<evidence type="ECO:0000313" key="2">
    <source>
        <dbReference type="Proteomes" id="UP001428290"/>
    </source>
</evidence>
<dbReference type="EMBL" id="BAABRU010000006">
    <property type="protein sequence ID" value="GAA5528141.1"/>
    <property type="molecule type" value="Genomic_DNA"/>
</dbReference>
<comment type="caution">
    <text evidence="1">The sequence shown here is derived from an EMBL/GenBank/DDBJ whole genome shotgun (WGS) entry which is preliminary data.</text>
</comment>
<keyword evidence="2" id="KW-1185">Reference proteome</keyword>
<sequence>MLVKYRITIGSSSFSADQADWLVSCASYGSLRSPINRCSLVFVSKSGLNAKLGDPVSVDLGDADSVQRVFTGCVACCQANLHTITVEAYSSAQLLTSMHLNALYEQRSGGAIAKDLLGRAKLKLGTVDDGLTFSSYLCSANQSLCQHLHDLAQRCGVDCYSDVQDAVHFKAYAAKTTHQVGYAQQLLQFSASPVQASIDGLEIHGTSPAGQGQSTEASSWLTKKVVKGSAGKSSGNVWRISDATARSQDQARQIAENRFQSYAATLAGKAQVLGMAELALGDALQFQQMPDSSHNLSAKILSVSHKLNRYQGFVSEVSWEQR</sequence>
<gene>
    <name evidence="1" type="ORF">Hgul01_01938</name>
</gene>